<comment type="caution">
    <text evidence="1">The sequence shown here is derived from an EMBL/GenBank/DDBJ whole genome shotgun (WGS) entry which is preliminary data.</text>
</comment>
<evidence type="ECO:0000313" key="1">
    <source>
        <dbReference type="EMBL" id="OMJ65081.1"/>
    </source>
</evidence>
<dbReference type="AlphaFoldDB" id="A0A1R2AKP2"/>
<protein>
    <submittedName>
        <fullName evidence="1">Uncharacterized protein</fullName>
    </submittedName>
</protein>
<proteinExistence type="predicted"/>
<reference evidence="1 2" key="1">
    <citation type="submission" date="2016-11" db="EMBL/GenBank/DDBJ databases">
        <title>The macronuclear genome of Stentor coeruleus: a giant cell with tiny introns.</title>
        <authorList>
            <person name="Slabodnick M."/>
            <person name="Ruby J.G."/>
            <person name="Reiff S.B."/>
            <person name="Swart E.C."/>
            <person name="Gosai S."/>
            <person name="Prabakaran S."/>
            <person name="Witkowska E."/>
            <person name="Larue G.E."/>
            <person name="Fisher S."/>
            <person name="Freeman R.M."/>
            <person name="Gunawardena J."/>
            <person name="Chu W."/>
            <person name="Stover N.A."/>
            <person name="Gregory B.D."/>
            <person name="Nowacki M."/>
            <person name="Derisi J."/>
            <person name="Roy S.W."/>
            <person name="Marshall W.F."/>
            <person name="Sood P."/>
        </authorList>
    </citation>
    <scope>NUCLEOTIDE SEQUENCE [LARGE SCALE GENOMIC DNA]</scope>
    <source>
        <strain evidence="1">WM001</strain>
    </source>
</reference>
<gene>
    <name evidence="1" type="ORF">SteCoe_39409</name>
</gene>
<keyword evidence="2" id="KW-1185">Reference proteome</keyword>
<organism evidence="1 2">
    <name type="scientific">Stentor coeruleus</name>
    <dbReference type="NCBI Taxonomy" id="5963"/>
    <lineage>
        <taxon>Eukaryota</taxon>
        <taxon>Sar</taxon>
        <taxon>Alveolata</taxon>
        <taxon>Ciliophora</taxon>
        <taxon>Postciliodesmatophora</taxon>
        <taxon>Heterotrichea</taxon>
        <taxon>Heterotrichida</taxon>
        <taxon>Stentoridae</taxon>
        <taxon>Stentor</taxon>
    </lineage>
</organism>
<sequence>MISRAAHYGGFQSYGQKPITTLKPGQTSLERQYYGDVGTEPTEGYLSTYNRWNSVYSSKTGEVISPEDYNIKTRRPLDAAGKTIAQDDKKVLTSHWTTMYKNEYIEKDNSGKTKRPEWSYHQRPHQVRMPAEFYRSKYA</sequence>
<dbReference type="Proteomes" id="UP000187209">
    <property type="component" value="Unassembled WGS sequence"/>
</dbReference>
<name>A0A1R2AKP2_9CILI</name>
<dbReference type="OrthoDB" id="59449at2759"/>
<dbReference type="EMBL" id="MPUH01002486">
    <property type="protein sequence ID" value="OMJ65081.1"/>
    <property type="molecule type" value="Genomic_DNA"/>
</dbReference>
<accession>A0A1R2AKP2</accession>
<evidence type="ECO:0000313" key="2">
    <source>
        <dbReference type="Proteomes" id="UP000187209"/>
    </source>
</evidence>